<dbReference type="VEuPathDB" id="CryptoDB:Cvel_2164"/>
<dbReference type="PhylomeDB" id="A0A0G4IB70"/>
<dbReference type="InterPro" id="IPR000210">
    <property type="entry name" value="BTB/POZ_dom"/>
</dbReference>
<accession>A0A0G4IB70</accession>
<gene>
    <name evidence="2" type="ORF">Cvel_2164</name>
</gene>
<evidence type="ECO:0000259" key="1">
    <source>
        <dbReference type="PROSITE" id="PS50097"/>
    </source>
</evidence>
<dbReference type="Gene3D" id="1.25.40.420">
    <property type="match status" value="1"/>
</dbReference>
<feature type="domain" description="BTB" evidence="1">
    <location>
        <begin position="326"/>
        <end position="406"/>
    </location>
</feature>
<dbReference type="Gene3D" id="3.30.710.10">
    <property type="entry name" value="Potassium Channel Kv1.1, Chain A"/>
    <property type="match status" value="1"/>
</dbReference>
<organism evidence="2">
    <name type="scientific">Chromera velia CCMP2878</name>
    <dbReference type="NCBI Taxonomy" id="1169474"/>
    <lineage>
        <taxon>Eukaryota</taxon>
        <taxon>Sar</taxon>
        <taxon>Alveolata</taxon>
        <taxon>Colpodellida</taxon>
        <taxon>Chromeraceae</taxon>
        <taxon>Chromera</taxon>
    </lineage>
</organism>
<dbReference type="SUPFAM" id="SSF54695">
    <property type="entry name" value="POZ domain"/>
    <property type="match status" value="1"/>
</dbReference>
<protein>
    <recommendedName>
        <fullName evidence="1">BTB domain-containing protein</fullName>
    </recommendedName>
</protein>
<proteinExistence type="predicted"/>
<dbReference type="AlphaFoldDB" id="A0A0G4IB70"/>
<name>A0A0G4IB70_9ALVE</name>
<dbReference type="Pfam" id="PF00651">
    <property type="entry name" value="BTB"/>
    <property type="match status" value="1"/>
</dbReference>
<dbReference type="SMART" id="SM00225">
    <property type="entry name" value="BTB"/>
    <property type="match status" value="1"/>
</dbReference>
<dbReference type="PROSITE" id="PS50097">
    <property type="entry name" value="BTB"/>
    <property type="match status" value="1"/>
</dbReference>
<dbReference type="PANTHER" id="PTHR24413">
    <property type="entry name" value="SPECKLE-TYPE POZ PROTEIN"/>
    <property type="match status" value="1"/>
</dbReference>
<dbReference type="CDD" id="cd14733">
    <property type="entry name" value="BACK"/>
    <property type="match status" value="1"/>
</dbReference>
<sequence>MTSQAEHENPCTLLCSSPSPFRELCALDEDSFVFCLEGDTDVYEGSVSELKKSSQQNPGKLFCRVPYFGIPLVLKGGKTGRFVVVVPTDKNENAEKIEEWVTAVDSLSQASIPAPVRGRWNAAAVHKESIYLRMKNDPQLFIAPPAQLCVGPPNYLASLCDTIPLVGSPLNARENLKFAGGLGGAMVVWDEAGESGVATVADGEVKISRVATDGEERVTTAVVSAVEKTPGLPPGVALLVGTASGHVYIPRFIHDSVLRWDRVFESETDAKISALVLLPDKSLVFSQGTQLMLYEVNGINFCQEAAQLSPAISAMRRLVFEGGEGADVELVVKANEGGEGERGDVGNEKVFGAKFMLSANCEFFRSAFHGPFKESTNTTFPIPDTTFEALRCVVLYLHTDMVELETPFVVEVAALARFLGLSRLQSQAEWYASKRVSLTTCASLLLSAERLNFPELRTKCINFAGKNIKEAYKAPGFASLSKETMFEIFQAQHQ</sequence>
<dbReference type="EMBL" id="CDMZ01005787">
    <property type="protein sequence ID" value="CEM54421.1"/>
    <property type="molecule type" value="Genomic_DNA"/>
</dbReference>
<dbReference type="InterPro" id="IPR011333">
    <property type="entry name" value="SKP1/BTB/POZ_sf"/>
</dbReference>
<reference evidence="2" key="1">
    <citation type="submission" date="2014-11" db="EMBL/GenBank/DDBJ databases">
        <authorList>
            <person name="Otto D Thomas"/>
            <person name="Naeem Raeece"/>
        </authorList>
    </citation>
    <scope>NUCLEOTIDE SEQUENCE</scope>
</reference>
<evidence type="ECO:0000313" key="2">
    <source>
        <dbReference type="EMBL" id="CEM54421.1"/>
    </source>
</evidence>